<dbReference type="PANTHER" id="PTHR46797:SF23">
    <property type="entry name" value="HTH-TYPE TRANSCRIPTIONAL REGULATOR SUTR"/>
    <property type="match status" value="1"/>
</dbReference>
<evidence type="ECO:0000313" key="6">
    <source>
        <dbReference type="Proteomes" id="UP001320544"/>
    </source>
</evidence>
<dbReference type="RefSeq" id="WP_244412075.1">
    <property type="nucleotide sequence ID" value="NZ_AP025577.1"/>
</dbReference>
<sequence>MDKRLQIVLGTRIKALRAETGLSQEKFANKIEMDRTYLASIESGYRNVSLHNLKKIADGFGLTLSELFDGVE</sequence>
<proteinExistence type="predicted"/>
<evidence type="ECO:0000256" key="1">
    <source>
        <dbReference type="ARBA" id="ARBA00023015"/>
    </source>
</evidence>
<organism evidence="5 6">
    <name type="scientific">Raoultibacter timonensis</name>
    <dbReference type="NCBI Taxonomy" id="1907662"/>
    <lineage>
        <taxon>Bacteria</taxon>
        <taxon>Bacillati</taxon>
        <taxon>Actinomycetota</taxon>
        <taxon>Coriobacteriia</taxon>
        <taxon>Eggerthellales</taxon>
        <taxon>Eggerthellaceae</taxon>
        <taxon>Raoultibacter</taxon>
    </lineage>
</organism>
<keyword evidence="3" id="KW-0804">Transcription</keyword>
<dbReference type="InterPro" id="IPR050807">
    <property type="entry name" value="TransReg_Diox_bact_type"/>
</dbReference>
<accession>A0ABM7WHV6</accession>
<dbReference type="Pfam" id="PF01381">
    <property type="entry name" value="HTH_3"/>
    <property type="match status" value="1"/>
</dbReference>
<keyword evidence="2" id="KW-0238">DNA-binding</keyword>
<dbReference type="SUPFAM" id="SSF47413">
    <property type="entry name" value="lambda repressor-like DNA-binding domains"/>
    <property type="match status" value="1"/>
</dbReference>
<evidence type="ECO:0000256" key="3">
    <source>
        <dbReference type="ARBA" id="ARBA00023163"/>
    </source>
</evidence>
<name>A0ABM7WHV6_9ACTN</name>
<keyword evidence="6" id="KW-1185">Reference proteome</keyword>
<feature type="domain" description="HTH cro/C1-type" evidence="4">
    <location>
        <begin position="13"/>
        <end position="67"/>
    </location>
</feature>
<evidence type="ECO:0000259" key="4">
    <source>
        <dbReference type="PROSITE" id="PS50943"/>
    </source>
</evidence>
<dbReference type="SMART" id="SM00530">
    <property type="entry name" value="HTH_XRE"/>
    <property type="match status" value="1"/>
</dbReference>
<evidence type="ECO:0000256" key="2">
    <source>
        <dbReference type="ARBA" id="ARBA00023125"/>
    </source>
</evidence>
<keyword evidence="1" id="KW-0805">Transcription regulation</keyword>
<dbReference type="Gene3D" id="1.10.260.40">
    <property type="entry name" value="lambda repressor-like DNA-binding domains"/>
    <property type="match status" value="1"/>
</dbReference>
<dbReference type="InterPro" id="IPR010982">
    <property type="entry name" value="Lambda_DNA-bd_dom_sf"/>
</dbReference>
<dbReference type="EMBL" id="AP025564">
    <property type="protein sequence ID" value="BDE95838.1"/>
    <property type="molecule type" value="Genomic_DNA"/>
</dbReference>
<evidence type="ECO:0000313" key="5">
    <source>
        <dbReference type="EMBL" id="BDE95838.1"/>
    </source>
</evidence>
<protein>
    <submittedName>
        <fullName evidence="5">Transcriptional regulator</fullName>
    </submittedName>
</protein>
<dbReference type="Proteomes" id="UP001320544">
    <property type="component" value="Chromosome"/>
</dbReference>
<dbReference type="PROSITE" id="PS50943">
    <property type="entry name" value="HTH_CROC1"/>
    <property type="match status" value="1"/>
</dbReference>
<gene>
    <name evidence="5" type="ORF">CE91St30_11710</name>
</gene>
<dbReference type="CDD" id="cd00093">
    <property type="entry name" value="HTH_XRE"/>
    <property type="match status" value="1"/>
</dbReference>
<dbReference type="PANTHER" id="PTHR46797">
    <property type="entry name" value="HTH-TYPE TRANSCRIPTIONAL REGULATOR"/>
    <property type="match status" value="1"/>
</dbReference>
<dbReference type="InterPro" id="IPR001387">
    <property type="entry name" value="Cro/C1-type_HTH"/>
</dbReference>
<reference evidence="5 6" key="1">
    <citation type="submission" date="2022-01" db="EMBL/GenBank/DDBJ databases">
        <title>Novel bile acid biosynthetic pathways are enriched in the microbiome of centenarians.</title>
        <authorList>
            <person name="Sato Y."/>
            <person name="Atarashi K."/>
            <person name="Plichta R.D."/>
            <person name="Arai Y."/>
            <person name="Sasajima S."/>
            <person name="Kearney M.S."/>
            <person name="Suda W."/>
            <person name="Takeshita K."/>
            <person name="Sasaki T."/>
            <person name="Okamoto S."/>
            <person name="Skelly N.A."/>
            <person name="Okamura Y."/>
            <person name="Vlamakis H."/>
            <person name="Li Y."/>
            <person name="Tanoue T."/>
            <person name="Takei H."/>
            <person name="Nittono H."/>
            <person name="Narushima S."/>
            <person name="Irie J."/>
            <person name="Itoh H."/>
            <person name="Moriya K."/>
            <person name="Sugiura Y."/>
            <person name="Suematsu M."/>
            <person name="Moritoki N."/>
            <person name="Shibata S."/>
            <person name="Littman R.D."/>
            <person name="Fischbach A.M."/>
            <person name="Uwamino Y."/>
            <person name="Inoue T."/>
            <person name="Honda A."/>
            <person name="Hattori M."/>
            <person name="Murai T."/>
            <person name="Xavier J.R."/>
            <person name="Hirose N."/>
            <person name="Honda K."/>
        </authorList>
    </citation>
    <scope>NUCLEOTIDE SEQUENCE [LARGE SCALE GENOMIC DNA]</scope>
    <source>
        <strain evidence="5 6">CE91-St30</strain>
    </source>
</reference>